<keyword evidence="1" id="KW-1133">Transmembrane helix</keyword>
<keyword evidence="1" id="KW-0472">Membrane</keyword>
<evidence type="ECO:0000256" key="1">
    <source>
        <dbReference type="SAM" id="Phobius"/>
    </source>
</evidence>
<feature type="transmembrane region" description="Helical" evidence="1">
    <location>
        <begin position="89"/>
        <end position="111"/>
    </location>
</feature>
<dbReference type="EMBL" id="PISD01000028">
    <property type="protein sequence ID" value="PKG28544.1"/>
    <property type="molecule type" value="Genomic_DNA"/>
</dbReference>
<accession>A0A2N0ZG96</accession>
<name>A0A2N0ZG96_9BACI</name>
<comment type="caution">
    <text evidence="2">The sequence shown here is derived from an EMBL/GenBank/DDBJ whole genome shotgun (WGS) entry which is preliminary data.</text>
</comment>
<reference evidence="2 3" key="1">
    <citation type="journal article" date="2010" name="Int. J. Syst. Evol. Microbiol.">
        <title>Bacillus horneckiae sp. nov., isolated from a spacecraft-assembly clean room.</title>
        <authorList>
            <person name="Vaishampayan P."/>
            <person name="Probst A."/>
            <person name="Krishnamurthi S."/>
            <person name="Ghosh S."/>
            <person name="Osman S."/>
            <person name="McDowall A."/>
            <person name="Ruckmani A."/>
            <person name="Mayilraj S."/>
            <person name="Venkateswaran K."/>
        </authorList>
    </citation>
    <scope>NUCLEOTIDE SEQUENCE [LARGE SCALE GENOMIC DNA]</scope>
    <source>
        <strain evidence="3">1PO1SC</strain>
    </source>
</reference>
<keyword evidence="1" id="KW-0812">Transmembrane</keyword>
<feature type="transmembrane region" description="Helical" evidence="1">
    <location>
        <begin position="21"/>
        <end position="40"/>
    </location>
</feature>
<sequence>MIIKLSEKEATFQQVVSLNSHILFIGGIVFFLQTICYYVLFHYLKDLHSWVLLPFAALFQMLIAEIFIIWSCLLTAFGLQKVGQLSGAALWVTASVLFLIVNSFGLLSSLLGML</sequence>
<feature type="transmembrane region" description="Helical" evidence="1">
    <location>
        <begin position="52"/>
        <end position="77"/>
    </location>
</feature>
<dbReference type="AlphaFoldDB" id="A0A2N0ZG96"/>
<gene>
    <name evidence="2" type="ORF">CWS20_13325</name>
</gene>
<protein>
    <submittedName>
        <fullName evidence="2">Uncharacterized protein</fullName>
    </submittedName>
</protein>
<evidence type="ECO:0000313" key="3">
    <source>
        <dbReference type="Proteomes" id="UP000233343"/>
    </source>
</evidence>
<evidence type="ECO:0000313" key="2">
    <source>
        <dbReference type="EMBL" id="PKG28544.1"/>
    </source>
</evidence>
<dbReference type="Proteomes" id="UP000233343">
    <property type="component" value="Unassembled WGS sequence"/>
</dbReference>
<dbReference type="RefSeq" id="WP_101226321.1">
    <property type="nucleotide sequence ID" value="NZ_JAMAUX010000001.1"/>
</dbReference>
<organism evidence="2 3">
    <name type="scientific">Cytobacillus horneckiae</name>
    <dbReference type="NCBI Taxonomy" id="549687"/>
    <lineage>
        <taxon>Bacteria</taxon>
        <taxon>Bacillati</taxon>
        <taxon>Bacillota</taxon>
        <taxon>Bacilli</taxon>
        <taxon>Bacillales</taxon>
        <taxon>Bacillaceae</taxon>
        <taxon>Cytobacillus</taxon>
    </lineage>
</organism>
<proteinExistence type="predicted"/>
<keyword evidence="3" id="KW-1185">Reference proteome</keyword>